<feature type="transmembrane region" description="Helical" evidence="1">
    <location>
        <begin position="102"/>
        <end position="123"/>
    </location>
</feature>
<dbReference type="InterPro" id="IPR006860">
    <property type="entry name" value="FecR"/>
</dbReference>
<evidence type="ECO:0000256" key="1">
    <source>
        <dbReference type="SAM" id="Phobius"/>
    </source>
</evidence>
<evidence type="ECO:0000313" key="4">
    <source>
        <dbReference type="EMBL" id="WEK38356.1"/>
    </source>
</evidence>
<evidence type="ECO:0000259" key="2">
    <source>
        <dbReference type="Pfam" id="PF04773"/>
    </source>
</evidence>
<evidence type="ECO:0000313" key="5">
    <source>
        <dbReference type="Proteomes" id="UP001220610"/>
    </source>
</evidence>
<dbReference type="PANTHER" id="PTHR30273">
    <property type="entry name" value="PERIPLASMIC SIGNAL SENSOR AND SIGMA FACTOR ACTIVATOR FECR-RELATED"/>
    <property type="match status" value="1"/>
</dbReference>
<gene>
    <name evidence="4" type="ORF">P0Y53_12685</name>
</gene>
<dbReference type="InterPro" id="IPR032508">
    <property type="entry name" value="FecR_C"/>
</dbReference>
<dbReference type="GO" id="GO:0016989">
    <property type="term" value="F:sigma factor antagonist activity"/>
    <property type="evidence" value="ECO:0007669"/>
    <property type="project" value="TreeGrafter"/>
</dbReference>
<dbReference type="Pfam" id="PF16344">
    <property type="entry name" value="FecR_C"/>
    <property type="match status" value="1"/>
</dbReference>
<dbReference type="Gene3D" id="3.55.50.30">
    <property type="match status" value="1"/>
</dbReference>
<dbReference type="PANTHER" id="PTHR30273:SF2">
    <property type="entry name" value="PROTEIN FECR"/>
    <property type="match status" value="1"/>
</dbReference>
<keyword evidence="1" id="KW-0812">Transmembrane</keyword>
<feature type="domain" description="FecR protein" evidence="2">
    <location>
        <begin position="195"/>
        <end position="289"/>
    </location>
</feature>
<dbReference type="AlphaFoldDB" id="A0AAJ5WW96"/>
<keyword evidence="1" id="KW-0472">Membrane</keyword>
<dbReference type="Pfam" id="PF04773">
    <property type="entry name" value="FecR"/>
    <property type="match status" value="1"/>
</dbReference>
<dbReference type="Gene3D" id="2.60.120.1440">
    <property type="match status" value="1"/>
</dbReference>
<name>A0AAJ5WW96_9BACT</name>
<dbReference type="Proteomes" id="UP001220610">
    <property type="component" value="Chromosome"/>
</dbReference>
<keyword evidence="1" id="KW-1133">Transmembrane helix</keyword>
<evidence type="ECO:0000259" key="3">
    <source>
        <dbReference type="Pfam" id="PF16344"/>
    </source>
</evidence>
<protein>
    <submittedName>
        <fullName evidence="4">DUF4974 domain-containing protein</fullName>
    </submittedName>
</protein>
<sequence length="400" mass="43691">MQQQHDHAEQVRLLQRYLAKTATEEELSRLQALLANEETARSLAAISGEMDLVPVTGTRLSEGQSDVMLEAMLQSINGQQAIAADIAAEVVPMPARSRTNRLGYWMAAASVLFLLGSGLYFYVFNKKPAAPVPVAATDEILPGRQGALLTLADGSLVSLDTLKNGSIALQGGVMARLVNGALYYEGKGDRVVYNTMSTPRGRQFQLTLPDGTKVWLNASSSIRYPNLFTGGERKVTVTGESYFEVAHNPDMPFVVNVQDKAEVSGQGTHFNVNGYGDEGGLSATLLKGMLRVKAAGQSVTLQPGQQATLDQQLKVEQEVDLEKVMAWKNGLFNFNGSKLEVVMKQLERWYAIEVVYEKGIPDITVGGEMSKDISLNGLMVVLEKLDVHYRIEGRRLTILP</sequence>
<dbReference type="InterPro" id="IPR012373">
    <property type="entry name" value="Ferrdict_sens_TM"/>
</dbReference>
<reference evidence="4" key="1">
    <citation type="submission" date="2023-03" db="EMBL/GenBank/DDBJ databases">
        <title>Andean soil-derived lignocellulolytic bacterial consortium as a source of novel taxa and putative plastic-active enzymes.</title>
        <authorList>
            <person name="Diaz-Garcia L."/>
            <person name="Chuvochina M."/>
            <person name="Feuerriegel G."/>
            <person name="Bunk B."/>
            <person name="Sproer C."/>
            <person name="Streit W.R."/>
            <person name="Rodriguez L.M."/>
            <person name="Overmann J."/>
            <person name="Jimenez D.J."/>
        </authorList>
    </citation>
    <scope>NUCLEOTIDE SEQUENCE</scope>
    <source>
        <strain evidence="4">MAG 7</strain>
    </source>
</reference>
<organism evidence="4 5">
    <name type="scientific">Candidatus Pseudobacter hemicellulosilyticus</name>
    <dbReference type="NCBI Taxonomy" id="3121375"/>
    <lineage>
        <taxon>Bacteria</taxon>
        <taxon>Pseudomonadati</taxon>
        <taxon>Bacteroidota</taxon>
        <taxon>Chitinophagia</taxon>
        <taxon>Chitinophagales</taxon>
        <taxon>Chitinophagaceae</taxon>
        <taxon>Pseudobacter</taxon>
    </lineage>
</organism>
<feature type="domain" description="Protein FecR C-terminal" evidence="3">
    <location>
        <begin position="332"/>
        <end position="398"/>
    </location>
</feature>
<proteinExistence type="predicted"/>
<accession>A0AAJ5WW96</accession>
<dbReference type="EMBL" id="CP119311">
    <property type="protein sequence ID" value="WEK38356.1"/>
    <property type="molecule type" value="Genomic_DNA"/>
</dbReference>